<dbReference type="KEGG" id="meme:HYG87_10130"/>
<protein>
    <submittedName>
        <fullName evidence="2">Tetratricopeptide repeat protein</fullName>
    </submittedName>
</protein>
<dbReference type="Proteomes" id="UP000681041">
    <property type="component" value="Chromosome"/>
</dbReference>
<reference evidence="2" key="1">
    <citation type="submission" date="2020-07" db="EMBL/GenBank/DDBJ databases">
        <title>Methanobacterium. sp. MethCan genome.</title>
        <authorList>
            <person name="Postec A."/>
            <person name="Quemeneur M."/>
        </authorList>
    </citation>
    <scope>NUCLEOTIDE SEQUENCE</scope>
    <source>
        <strain evidence="2">MethCAN</strain>
    </source>
</reference>
<evidence type="ECO:0000313" key="2">
    <source>
        <dbReference type="EMBL" id="QUH24085.1"/>
    </source>
</evidence>
<dbReference type="Pfam" id="PF13424">
    <property type="entry name" value="TPR_12"/>
    <property type="match status" value="1"/>
</dbReference>
<dbReference type="PANTHER" id="PTHR10098">
    <property type="entry name" value="RAPSYN-RELATED"/>
    <property type="match status" value="1"/>
</dbReference>
<dbReference type="Gene3D" id="1.25.40.10">
    <property type="entry name" value="Tetratricopeptide repeat domain"/>
    <property type="match status" value="2"/>
</dbReference>
<dbReference type="RefSeq" id="WP_211533042.1">
    <property type="nucleotide sequence ID" value="NZ_CP058560.1"/>
</dbReference>
<dbReference type="OrthoDB" id="71304at2157"/>
<evidence type="ECO:0000256" key="1">
    <source>
        <dbReference type="PROSITE-ProRule" id="PRU00339"/>
    </source>
</evidence>
<name>A0A8T8K931_9EURY</name>
<evidence type="ECO:0000313" key="3">
    <source>
        <dbReference type="Proteomes" id="UP000681041"/>
    </source>
</evidence>
<accession>A0A8T8K931</accession>
<organism evidence="2 3">
    <name type="scientific">Methanobacterium alkalithermotolerans</name>
    <dbReference type="NCBI Taxonomy" id="2731220"/>
    <lineage>
        <taxon>Archaea</taxon>
        <taxon>Methanobacteriati</taxon>
        <taxon>Methanobacteriota</taxon>
        <taxon>Methanomada group</taxon>
        <taxon>Methanobacteria</taxon>
        <taxon>Methanobacteriales</taxon>
        <taxon>Methanobacteriaceae</taxon>
        <taxon>Methanobacterium</taxon>
    </lineage>
</organism>
<gene>
    <name evidence="2" type="ORF">HYG87_10130</name>
</gene>
<dbReference type="InterPro" id="IPR019734">
    <property type="entry name" value="TPR_rpt"/>
</dbReference>
<dbReference type="AlphaFoldDB" id="A0A8T8K931"/>
<dbReference type="GeneID" id="64821125"/>
<dbReference type="SUPFAM" id="SSF48452">
    <property type="entry name" value="TPR-like"/>
    <property type="match status" value="2"/>
</dbReference>
<keyword evidence="1" id="KW-0802">TPR repeat</keyword>
<feature type="repeat" description="TPR" evidence="1">
    <location>
        <begin position="66"/>
        <end position="99"/>
    </location>
</feature>
<proteinExistence type="predicted"/>
<dbReference type="InterPro" id="IPR011990">
    <property type="entry name" value="TPR-like_helical_dom_sf"/>
</dbReference>
<keyword evidence="3" id="KW-1185">Reference proteome</keyword>
<dbReference type="PROSITE" id="PS50005">
    <property type="entry name" value="TPR"/>
    <property type="match status" value="2"/>
</dbReference>
<dbReference type="SMART" id="SM00028">
    <property type="entry name" value="TPR"/>
    <property type="match status" value="4"/>
</dbReference>
<sequence>MDSFRGKKGALRNYQKKLYEYQEHEAETLIDIAVIYLEDDQFEKALQNLQEALKTYEKLNYLEGEAYTYDLIGDTYLTTRNTKKALENYQKALKIYAEIDSDLESEMEEKIREVKQIETALNTDKEVTGSLVPEDFIDELEEKENTSIESLNNKPDSDDENLIHPKKDLNFDLKKLASEIEEIILLLDQSELYSLYYNDPHSHEMLQEALKSAEIIEDWDGQGIIHLMMGENYLKLENSFDSLKQFQSALKIFENHSNKKGEAISLLLIGALYYIFDKKDEMYMFFRNSLNILHKHNFKKEENQAIKFIEMLSN</sequence>
<dbReference type="EMBL" id="CP058560">
    <property type="protein sequence ID" value="QUH24085.1"/>
    <property type="molecule type" value="Genomic_DNA"/>
</dbReference>
<feature type="repeat" description="TPR" evidence="1">
    <location>
        <begin position="26"/>
        <end position="59"/>
    </location>
</feature>